<organism evidence="3 4">
    <name type="scientific">Mesopusillimonas faecipullorum</name>
    <dbReference type="NCBI Taxonomy" id="2755040"/>
    <lineage>
        <taxon>Bacteria</taxon>
        <taxon>Pseudomonadati</taxon>
        <taxon>Pseudomonadota</taxon>
        <taxon>Betaproteobacteria</taxon>
        <taxon>Burkholderiales</taxon>
        <taxon>Alcaligenaceae</taxon>
        <taxon>Mesopusillimonas</taxon>
    </lineage>
</organism>
<proteinExistence type="predicted"/>
<dbReference type="InterPro" id="IPR038404">
    <property type="entry name" value="TRAP_DctP_sf"/>
</dbReference>
<keyword evidence="1 2" id="KW-0732">Signal</keyword>
<keyword evidence="4" id="KW-1185">Reference proteome</keyword>
<sequence>MISLNIKKAIYGVCISALALSGSVWAQTGKSDQVIRWTMQSTWAPGLEIQRQADAFAEKVKQMSGGRLQIKSLPSGSVVGGLQVFDAAEEGVIDAAYSAAFYWVGNQPVAPFFAAVPAGLTAIEYLMWLYHGPGMALWKEAYAKYDFGYVGAAGINNTEIFAWSNKPLKSLADFKGLKFRTVGYWGEILTGLGASVVTLPGSEIYGALERGVIDAAEFANPESDWVSGMHEVARYAYVPGIHQPTSLMELLINKESWGALPDDLKAIVEEAAKASVLEGLGNALVKDADALKKMEAYGTKIERLSPEIMREIASLAHQLYEKKSAENPLFKKIYESQMEYKKKYEYLQSYMEIKY</sequence>
<dbReference type="Pfam" id="PF03480">
    <property type="entry name" value="DctP"/>
    <property type="match status" value="1"/>
</dbReference>
<evidence type="ECO:0000256" key="1">
    <source>
        <dbReference type="ARBA" id="ARBA00022729"/>
    </source>
</evidence>
<accession>A0ABS8CE82</accession>
<dbReference type="PANTHER" id="PTHR33376">
    <property type="match status" value="1"/>
</dbReference>
<feature type="chain" id="PRO_5047331280" evidence="2">
    <location>
        <begin position="27"/>
        <end position="355"/>
    </location>
</feature>
<protein>
    <submittedName>
        <fullName evidence="3">TRAP transporter substrate-binding protein DctP</fullName>
    </submittedName>
</protein>
<feature type="signal peptide" evidence="2">
    <location>
        <begin position="1"/>
        <end position="26"/>
    </location>
</feature>
<evidence type="ECO:0000256" key="2">
    <source>
        <dbReference type="SAM" id="SignalP"/>
    </source>
</evidence>
<comment type="caution">
    <text evidence="3">The sequence shown here is derived from an EMBL/GenBank/DDBJ whole genome shotgun (WGS) entry which is preliminary data.</text>
</comment>
<gene>
    <name evidence="3" type="primary">dctP</name>
    <name evidence="3" type="ORF">H0484_11385</name>
</gene>
<dbReference type="Proteomes" id="UP000776983">
    <property type="component" value="Unassembled WGS sequence"/>
</dbReference>
<dbReference type="Gene3D" id="3.40.190.10">
    <property type="entry name" value="Periplasmic binding protein-like II"/>
    <property type="match status" value="1"/>
</dbReference>
<reference evidence="3 4" key="1">
    <citation type="submission" date="2020-07" db="EMBL/GenBank/DDBJ databases">
        <title>Pusillimonas sp. nov., isolated from poultry manure in Taiwan.</title>
        <authorList>
            <person name="Lin S.-Y."/>
            <person name="Tang Y.-S."/>
            <person name="Young C.-C."/>
        </authorList>
    </citation>
    <scope>NUCLEOTIDE SEQUENCE [LARGE SCALE GENOMIC DNA]</scope>
    <source>
        <strain evidence="3 4">CC-YST705</strain>
    </source>
</reference>
<dbReference type="InterPro" id="IPR026289">
    <property type="entry name" value="SBP_TakP-like"/>
</dbReference>
<dbReference type="EMBL" id="JACDXW010000005">
    <property type="protein sequence ID" value="MCB5364350.1"/>
    <property type="molecule type" value="Genomic_DNA"/>
</dbReference>
<dbReference type="NCBIfam" id="NF037995">
    <property type="entry name" value="TRAP_S1"/>
    <property type="match status" value="1"/>
</dbReference>
<dbReference type="RefSeq" id="WP_226954764.1">
    <property type="nucleotide sequence ID" value="NZ_JACDXW010000005.1"/>
</dbReference>
<evidence type="ECO:0000313" key="3">
    <source>
        <dbReference type="EMBL" id="MCB5364350.1"/>
    </source>
</evidence>
<dbReference type="Gene3D" id="3.40.190.170">
    <property type="entry name" value="Bacterial extracellular solute-binding protein, family 7"/>
    <property type="match status" value="1"/>
</dbReference>
<evidence type="ECO:0000313" key="4">
    <source>
        <dbReference type="Proteomes" id="UP000776983"/>
    </source>
</evidence>
<dbReference type="PIRSF" id="PIRSF039026">
    <property type="entry name" value="SiaP"/>
    <property type="match status" value="1"/>
</dbReference>
<dbReference type="PANTHER" id="PTHR33376:SF5">
    <property type="entry name" value="EXTRACYTOPLASMIC SOLUTE RECEPTOR PROTEIN"/>
    <property type="match status" value="1"/>
</dbReference>
<name>A0ABS8CE82_9BURK</name>
<dbReference type="InterPro" id="IPR018389">
    <property type="entry name" value="DctP_fam"/>
</dbReference>